<accession>A0A940DG85</accession>
<proteinExistence type="predicted"/>
<evidence type="ECO:0000256" key="1">
    <source>
        <dbReference type="ARBA" id="ARBA00022801"/>
    </source>
</evidence>
<name>A0A940DG85_9FIRM</name>
<gene>
    <name evidence="3" type="ORF">IAB16_03910</name>
</gene>
<reference evidence="3" key="2">
    <citation type="journal article" date="2021" name="PeerJ">
        <title>Extensive microbial diversity within the chicken gut microbiome revealed by metagenomics and culture.</title>
        <authorList>
            <person name="Gilroy R."/>
            <person name="Ravi A."/>
            <person name="Getino M."/>
            <person name="Pursley I."/>
            <person name="Horton D.L."/>
            <person name="Alikhan N.F."/>
            <person name="Baker D."/>
            <person name="Gharbi K."/>
            <person name="Hall N."/>
            <person name="Watson M."/>
            <person name="Adriaenssens E.M."/>
            <person name="Foster-Nyarko E."/>
            <person name="Jarju S."/>
            <person name="Secka A."/>
            <person name="Antonio M."/>
            <person name="Oren A."/>
            <person name="Chaudhuri R.R."/>
            <person name="La Ragione R."/>
            <person name="Hildebrand F."/>
            <person name="Pallen M.J."/>
        </authorList>
    </citation>
    <scope>NUCLEOTIDE SEQUENCE</scope>
    <source>
        <strain evidence="3">517</strain>
    </source>
</reference>
<comment type="caution">
    <text evidence="3">The sequence shown here is derived from an EMBL/GenBank/DDBJ whole genome shotgun (WGS) entry which is preliminary data.</text>
</comment>
<keyword evidence="1 3" id="KW-0378">Hydrolase</keyword>
<dbReference type="AlphaFoldDB" id="A0A940DG85"/>
<organism evidence="3 4">
    <name type="scientific">Candidatus Stercoripulliclostridium pullicola</name>
    <dbReference type="NCBI Taxonomy" id="2840953"/>
    <lineage>
        <taxon>Bacteria</taxon>
        <taxon>Bacillati</taxon>
        <taxon>Bacillota</taxon>
        <taxon>Clostridia</taxon>
        <taxon>Eubacteriales</taxon>
        <taxon>Candidatus Stercoripulliclostridium</taxon>
    </lineage>
</organism>
<dbReference type="Gene3D" id="3.40.50.1820">
    <property type="entry name" value="alpha/beta hydrolase"/>
    <property type="match status" value="1"/>
</dbReference>
<reference evidence="3" key="1">
    <citation type="submission" date="2020-10" db="EMBL/GenBank/DDBJ databases">
        <authorList>
            <person name="Gilroy R."/>
        </authorList>
    </citation>
    <scope>NUCLEOTIDE SEQUENCE</scope>
    <source>
        <strain evidence="3">517</strain>
    </source>
</reference>
<dbReference type="InterPro" id="IPR050300">
    <property type="entry name" value="GDXG_lipolytic_enzyme"/>
</dbReference>
<dbReference type="PANTHER" id="PTHR48081">
    <property type="entry name" value="AB HYDROLASE SUPERFAMILY PROTEIN C4A8.06C"/>
    <property type="match status" value="1"/>
</dbReference>
<sequence>MGLNRSDRLRIRLMEFCANGVELLYYPLLYKKYEGLEKKENVRYDGSVRRAAIDVYRKIDDIATKKPLLFYIHGGGWVSGRRSVRRSYCKHWADMGYVAVTAGYDYARGETHRDFLRQIFAALAYVLDRADEWGFDRNRVVVGGESAGGHLAAMIGAMTTHRELFDELGVDFSYKDTFKPSALLLLSGIYDPYRSIDTGFPFIKTYVSAFAGETYKKLKAHFDGDERRLTSPEFYADGDFPPSFIVASGMDRLLSESLSLYTKLKSSGVPCAYFVCKGINGMHAASLDSVHGKYGKECFARAVAFMQEALEKSFSDGANAA</sequence>
<dbReference type="GO" id="GO:0016787">
    <property type="term" value="F:hydrolase activity"/>
    <property type="evidence" value="ECO:0007669"/>
    <property type="project" value="UniProtKB-KW"/>
</dbReference>
<dbReference type="InterPro" id="IPR049492">
    <property type="entry name" value="BD-FAE-like_dom"/>
</dbReference>
<evidence type="ECO:0000313" key="3">
    <source>
        <dbReference type="EMBL" id="MBO8424141.1"/>
    </source>
</evidence>
<evidence type="ECO:0000313" key="4">
    <source>
        <dbReference type="Proteomes" id="UP000727857"/>
    </source>
</evidence>
<feature type="domain" description="BD-FAE-like" evidence="2">
    <location>
        <begin position="54"/>
        <end position="257"/>
    </location>
</feature>
<evidence type="ECO:0000259" key="2">
    <source>
        <dbReference type="Pfam" id="PF20434"/>
    </source>
</evidence>
<dbReference type="Pfam" id="PF20434">
    <property type="entry name" value="BD-FAE"/>
    <property type="match status" value="1"/>
</dbReference>
<protein>
    <submittedName>
        <fullName evidence="3">Alpha/beta hydrolase</fullName>
    </submittedName>
</protein>
<dbReference type="InterPro" id="IPR029058">
    <property type="entry name" value="AB_hydrolase_fold"/>
</dbReference>
<dbReference type="SUPFAM" id="SSF53474">
    <property type="entry name" value="alpha/beta-Hydrolases"/>
    <property type="match status" value="1"/>
</dbReference>
<dbReference type="EMBL" id="JADINF010000099">
    <property type="protein sequence ID" value="MBO8424141.1"/>
    <property type="molecule type" value="Genomic_DNA"/>
</dbReference>
<dbReference type="Proteomes" id="UP000727857">
    <property type="component" value="Unassembled WGS sequence"/>
</dbReference>